<dbReference type="EMBL" id="JAEAOA010000506">
    <property type="protein sequence ID" value="KAK3611116.1"/>
    <property type="molecule type" value="Genomic_DNA"/>
</dbReference>
<protein>
    <submittedName>
        <fullName evidence="1">Uncharacterized protein</fullName>
    </submittedName>
</protein>
<reference evidence="1" key="3">
    <citation type="submission" date="2023-05" db="EMBL/GenBank/DDBJ databases">
        <authorList>
            <person name="Smith C.H."/>
        </authorList>
    </citation>
    <scope>NUCLEOTIDE SEQUENCE</scope>
    <source>
        <strain evidence="1">CHS0354</strain>
        <tissue evidence="1">Mantle</tissue>
    </source>
</reference>
<name>A0AAE0WDY2_9BIVA</name>
<evidence type="ECO:0000313" key="2">
    <source>
        <dbReference type="Proteomes" id="UP001195483"/>
    </source>
</evidence>
<accession>A0AAE0WDY2</accession>
<evidence type="ECO:0000313" key="1">
    <source>
        <dbReference type="EMBL" id="KAK3611116.1"/>
    </source>
</evidence>
<gene>
    <name evidence="1" type="ORF">CHS0354_007374</name>
</gene>
<dbReference type="AlphaFoldDB" id="A0AAE0WDY2"/>
<keyword evidence="2" id="KW-1185">Reference proteome</keyword>
<sequence>MTTATRQLISGRNFKLRQRNFFGQKQRSRRMSLLKSHPEENFQVKEWYQSLDDIDSLYMEQSEERLTLSKLIRYEILLNKALKQSLTIHMATSDIAIQNASQL</sequence>
<organism evidence="1 2">
    <name type="scientific">Potamilus streckersoni</name>
    <dbReference type="NCBI Taxonomy" id="2493646"/>
    <lineage>
        <taxon>Eukaryota</taxon>
        <taxon>Metazoa</taxon>
        <taxon>Spiralia</taxon>
        <taxon>Lophotrochozoa</taxon>
        <taxon>Mollusca</taxon>
        <taxon>Bivalvia</taxon>
        <taxon>Autobranchia</taxon>
        <taxon>Heteroconchia</taxon>
        <taxon>Palaeoheterodonta</taxon>
        <taxon>Unionida</taxon>
        <taxon>Unionoidea</taxon>
        <taxon>Unionidae</taxon>
        <taxon>Ambleminae</taxon>
        <taxon>Lampsilini</taxon>
        <taxon>Potamilus</taxon>
    </lineage>
</organism>
<reference evidence="1" key="2">
    <citation type="journal article" date="2021" name="Genome Biol. Evol.">
        <title>Developing a high-quality reference genome for a parasitic bivalve with doubly uniparental inheritance (Bivalvia: Unionida).</title>
        <authorList>
            <person name="Smith C.H."/>
        </authorList>
    </citation>
    <scope>NUCLEOTIDE SEQUENCE</scope>
    <source>
        <strain evidence="1">CHS0354</strain>
        <tissue evidence="1">Mantle</tissue>
    </source>
</reference>
<proteinExistence type="predicted"/>
<reference evidence="1" key="1">
    <citation type="journal article" date="2021" name="Genome Biol. Evol.">
        <title>A High-Quality Reference Genome for a Parasitic Bivalve with Doubly Uniparental Inheritance (Bivalvia: Unionida).</title>
        <authorList>
            <person name="Smith C.H."/>
        </authorList>
    </citation>
    <scope>NUCLEOTIDE SEQUENCE</scope>
    <source>
        <strain evidence="1">CHS0354</strain>
    </source>
</reference>
<comment type="caution">
    <text evidence="1">The sequence shown here is derived from an EMBL/GenBank/DDBJ whole genome shotgun (WGS) entry which is preliminary data.</text>
</comment>
<dbReference type="Proteomes" id="UP001195483">
    <property type="component" value="Unassembled WGS sequence"/>
</dbReference>